<keyword evidence="2" id="KW-1185">Reference proteome</keyword>
<organism evidence="1 2">
    <name type="scientific">Meganyctiphanes norvegica</name>
    <name type="common">Northern krill</name>
    <name type="synonym">Thysanopoda norvegica</name>
    <dbReference type="NCBI Taxonomy" id="48144"/>
    <lineage>
        <taxon>Eukaryota</taxon>
        <taxon>Metazoa</taxon>
        <taxon>Ecdysozoa</taxon>
        <taxon>Arthropoda</taxon>
        <taxon>Crustacea</taxon>
        <taxon>Multicrustacea</taxon>
        <taxon>Malacostraca</taxon>
        <taxon>Eumalacostraca</taxon>
        <taxon>Eucarida</taxon>
        <taxon>Euphausiacea</taxon>
        <taxon>Euphausiidae</taxon>
        <taxon>Meganyctiphanes</taxon>
    </lineage>
</organism>
<feature type="non-terminal residue" evidence="1">
    <location>
        <position position="1"/>
    </location>
</feature>
<evidence type="ECO:0000313" key="1">
    <source>
        <dbReference type="EMBL" id="CAL4124472.1"/>
    </source>
</evidence>
<proteinExistence type="predicted"/>
<evidence type="ECO:0000313" key="2">
    <source>
        <dbReference type="Proteomes" id="UP001497623"/>
    </source>
</evidence>
<dbReference type="AlphaFoldDB" id="A0AAV2RKD4"/>
<protein>
    <submittedName>
        <fullName evidence="1">Uncharacterized protein</fullName>
    </submittedName>
</protein>
<sequence>QIDFCVAQNSCGTKYRCRNRGTKFGVEGTCKYKYDECDGERYEGRRFCRSQECSCCVQDCGEPQPACEEAGGKCQHRTDPCDGKLNVGKQYCLNTIKCGCCGPIDCPEETLPACEALNGKCISQDEVCDGREVTHEAFCNYTNTCKCCFPKEPCVEQPCYPLECEYKELLGRCSRYEISGSYNAGQQQCTDGCYCYVTTGERPCYPLECEFKELLGQCSRDEILGTYNAGQRQCSDGCYCYVNPDERPCYPLECEFKELLGQCSRDEILGSYNAGQRQCSDDCYCYVNQGERPCYPLECEFQGLLGRCSRDDIQGSQNVGQQQCRDDCDCYVTTDCENERTCDRPEVAADGYYTTGQCRKNCHSNEYPYGQCDTYNQECNCCLIKNVELPCNPLECEFQRLLGRCSRDDIQGSQNVGQQQCRDGCDCYVTTDCENERTCDRPEAASEGYYTTGQCRKNCHSNEYPYGQCDIYNQECNCCLIKN</sequence>
<dbReference type="EMBL" id="CAXKWB010022606">
    <property type="protein sequence ID" value="CAL4124472.1"/>
    <property type="molecule type" value="Genomic_DNA"/>
</dbReference>
<gene>
    <name evidence="1" type="ORF">MNOR_LOCUS24535</name>
</gene>
<feature type="non-terminal residue" evidence="1">
    <location>
        <position position="483"/>
    </location>
</feature>
<accession>A0AAV2RKD4</accession>
<reference evidence="1 2" key="1">
    <citation type="submission" date="2024-05" db="EMBL/GenBank/DDBJ databases">
        <authorList>
            <person name="Wallberg A."/>
        </authorList>
    </citation>
    <scope>NUCLEOTIDE SEQUENCE [LARGE SCALE GENOMIC DNA]</scope>
</reference>
<dbReference type="Proteomes" id="UP001497623">
    <property type="component" value="Unassembled WGS sequence"/>
</dbReference>
<comment type="caution">
    <text evidence="1">The sequence shown here is derived from an EMBL/GenBank/DDBJ whole genome shotgun (WGS) entry which is preliminary data.</text>
</comment>
<name>A0AAV2RKD4_MEGNR</name>